<dbReference type="SUPFAM" id="SSF53300">
    <property type="entry name" value="vWA-like"/>
    <property type="match status" value="1"/>
</dbReference>
<proteinExistence type="predicted"/>
<evidence type="ECO:0000259" key="1">
    <source>
        <dbReference type="SMART" id="SM00327"/>
    </source>
</evidence>
<name>A0A518CNH7_9PLAN</name>
<dbReference type="RefSeq" id="WP_144996015.1">
    <property type="nucleotide sequence ID" value="NZ_CP036281.1"/>
</dbReference>
<sequence length="303" mass="34598" precursor="true">MMSAQSSQPDSSAHLHQHRLLRDIHRLKIRCDSLIDQDFAGIYDSALKGSGIEFEETRPYQPGDDVRAMDWRVTARTGIPHIRQFREERHLTIHIVVDCSKSMQRTGRSSYVVAQEFSALITMLAVTEGDRVGLTMFSSEVNSTLPPEGGLSHAMRILHELIHAQSLDGETDIDSALQQVCRTQRRRSVLFLISDFLVTDLQRSLSIASAQHQIIPVYISDNADYELPPSGLLPTRDRETGEVRWIDAFSKAQRAAYYESEQIAQRRWDSLFQRLKSPPIKLNTESDVARELRKYFSRKDRAS</sequence>
<dbReference type="Pfam" id="PF01882">
    <property type="entry name" value="DUF58"/>
    <property type="match status" value="1"/>
</dbReference>
<reference evidence="2 3" key="1">
    <citation type="submission" date="2019-02" db="EMBL/GenBank/DDBJ databases">
        <title>Deep-cultivation of Planctomycetes and their phenomic and genomic characterization uncovers novel biology.</title>
        <authorList>
            <person name="Wiegand S."/>
            <person name="Jogler M."/>
            <person name="Boedeker C."/>
            <person name="Pinto D."/>
            <person name="Vollmers J."/>
            <person name="Rivas-Marin E."/>
            <person name="Kohn T."/>
            <person name="Peeters S.H."/>
            <person name="Heuer A."/>
            <person name="Rast P."/>
            <person name="Oberbeckmann S."/>
            <person name="Bunk B."/>
            <person name="Jeske O."/>
            <person name="Meyerdierks A."/>
            <person name="Storesund J.E."/>
            <person name="Kallscheuer N."/>
            <person name="Luecker S."/>
            <person name="Lage O.M."/>
            <person name="Pohl T."/>
            <person name="Merkel B.J."/>
            <person name="Hornburger P."/>
            <person name="Mueller R.-W."/>
            <person name="Bruemmer F."/>
            <person name="Labrenz M."/>
            <person name="Spormann A.M."/>
            <person name="Op den Camp H."/>
            <person name="Overmann J."/>
            <person name="Amann R."/>
            <person name="Jetten M.S.M."/>
            <person name="Mascher T."/>
            <person name="Medema M.H."/>
            <person name="Devos D.P."/>
            <person name="Kaster A.-K."/>
            <person name="Ovreas L."/>
            <person name="Rohde M."/>
            <person name="Galperin M.Y."/>
            <person name="Jogler C."/>
        </authorList>
    </citation>
    <scope>NUCLEOTIDE SEQUENCE [LARGE SCALE GENOMIC DNA]</scope>
    <source>
        <strain evidence="2 3">Pla110</strain>
    </source>
</reference>
<accession>A0A518CNH7</accession>
<organism evidence="2 3">
    <name type="scientific">Polystyrenella longa</name>
    <dbReference type="NCBI Taxonomy" id="2528007"/>
    <lineage>
        <taxon>Bacteria</taxon>
        <taxon>Pseudomonadati</taxon>
        <taxon>Planctomycetota</taxon>
        <taxon>Planctomycetia</taxon>
        <taxon>Planctomycetales</taxon>
        <taxon>Planctomycetaceae</taxon>
        <taxon>Polystyrenella</taxon>
    </lineage>
</organism>
<dbReference type="InterPro" id="IPR036465">
    <property type="entry name" value="vWFA_dom_sf"/>
</dbReference>
<evidence type="ECO:0000313" key="3">
    <source>
        <dbReference type="Proteomes" id="UP000317178"/>
    </source>
</evidence>
<dbReference type="CDD" id="cd00198">
    <property type="entry name" value="vWFA"/>
    <property type="match status" value="1"/>
</dbReference>
<dbReference type="EMBL" id="CP036281">
    <property type="protein sequence ID" value="QDU80777.1"/>
    <property type="molecule type" value="Genomic_DNA"/>
</dbReference>
<dbReference type="KEGG" id="plon:Pla110_25120"/>
<dbReference type="InterPro" id="IPR002035">
    <property type="entry name" value="VWF_A"/>
</dbReference>
<dbReference type="Proteomes" id="UP000317178">
    <property type="component" value="Chromosome"/>
</dbReference>
<dbReference type="PANTHER" id="PTHR33608:SF6">
    <property type="entry name" value="BLL2464 PROTEIN"/>
    <property type="match status" value="1"/>
</dbReference>
<dbReference type="SMART" id="SM00327">
    <property type="entry name" value="VWA"/>
    <property type="match status" value="1"/>
</dbReference>
<dbReference type="OrthoDB" id="9780819at2"/>
<keyword evidence="3" id="KW-1185">Reference proteome</keyword>
<dbReference type="PANTHER" id="PTHR33608">
    <property type="entry name" value="BLL2464 PROTEIN"/>
    <property type="match status" value="1"/>
</dbReference>
<dbReference type="AlphaFoldDB" id="A0A518CNH7"/>
<gene>
    <name evidence="2" type="ORF">Pla110_25120</name>
</gene>
<feature type="domain" description="VWFA" evidence="1">
    <location>
        <begin position="90"/>
        <end position="264"/>
    </location>
</feature>
<protein>
    <submittedName>
        <fullName evidence="2">von Willebrand factor type A domain protein</fullName>
    </submittedName>
</protein>
<evidence type="ECO:0000313" key="2">
    <source>
        <dbReference type="EMBL" id="QDU80777.1"/>
    </source>
</evidence>
<dbReference type="Gene3D" id="3.40.50.410">
    <property type="entry name" value="von Willebrand factor, type A domain"/>
    <property type="match status" value="1"/>
</dbReference>
<dbReference type="InterPro" id="IPR002881">
    <property type="entry name" value="DUF58"/>
</dbReference>